<dbReference type="PANTHER" id="PTHR35394">
    <property type="entry name" value="DUF3176 DOMAIN-CONTAINING PROTEIN"/>
    <property type="match status" value="1"/>
</dbReference>
<feature type="transmembrane region" description="Helical" evidence="1">
    <location>
        <begin position="6"/>
        <end position="25"/>
    </location>
</feature>
<evidence type="ECO:0000313" key="2">
    <source>
        <dbReference type="EMBL" id="KAH7026774.1"/>
    </source>
</evidence>
<evidence type="ECO:0000256" key="1">
    <source>
        <dbReference type="SAM" id="Phobius"/>
    </source>
</evidence>
<comment type="caution">
    <text evidence="2">The sequence shown here is derived from an EMBL/GenBank/DDBJ whole genome shotgun (WGS) entry which is preliminary data.</text>
</comment>
<proteinExistence type="predicted"/>
<dbReference type="InterPro" id="IPR021514">
    <property type="entry name" value="DUF3176"/>
</dbReference>
<evidence type="ECO:0000313" key="3">
    <source>
        <dbReference type="Proteomes" id="UP000774617"/>
    </source>
</evidence>
<keyword evidence="1" id="KW-1133">Transmembrane helix</keyword>
<keyword evidence="1" id="KW-0472">Membrane</keyword>
<dbReference type="PANTHER" id="PTHR35394:SF5">
    <property type="entry name" value="DUF3176 DOMAIN-CONTAINING PROTEIN"/>
    <property type="match status" value="1"/>
</dbReference>
<gene>
    <name evidence="2" type="ORF">B0J12DRAFT_584876</name>
</gene>
<reference evidence="2 3" key="1">
    <citation type="journal article" date="2021" name="Nat. Commun.">
        <title>Genetic determinants of endophytism in the Arabidopsis root mycobiome.</title>
        <authorList>
            <person name="Mesny F."/>
            <person name="Miyauchi S."/>
            <person name="Thiergart T."/>
            <person name="Pickel B."/>
            <person name="Atanasova L."/>
            <person name="Karlsson M."/>
            <person name="Huettel B."/>
            <person name="Barry K.W."/>
            <person name="Haridas S."/>
            <person name="Chen C."/>
            <person name="Bauer D."/>
            <person name="Andreopoulos W."/>
            <person name="Pangilinan J."/>
            <person name="LaButti K."/>
            <person name="Riley R."/>
            <person name="Lipzen A."/>
            <person name="Clum A."/>
            <person name="Drula E."/>
            <person name="Henrissat B."/>
            <person name="Kohler A."/>
            <person name="Grigoriev I.V."/>
            <person name="Martin F.M."/>
            <person name="Hacquard S."/>
        </authorList>
    </citation>
    <scope>NUCLEOTIDE SEQUENCE [LARGE SCALE GENOMIC DNA]</scope>
    <source>
        <strain evidence="2 3">MPI-SDFR-AT-0080</strain>
    </source>
</reference>
<protein>
    <submittedName>
        <fullName evidence="2">Uncharacterized protein</fullName>
    </submittedName>
</protein>
<keyword evidence="3" id="KW-1185">Reference proteome</keyword>
<keyword evidence="1" id="KW-0812">Transmembrane</keyword>
<feature type="transmembrane region" description="Helical" evidence="1">
    <location>
        <begin position="37"/>
        <end position="58"/>
    </location>
</feature>
<dbReference type="Pfam" id="PF11374">
    <property type="entry name" value="DUF3176"/>
    <property type="match status" value="1"/>
</dbReference>
<feature type="non-terminal residue" evidence="2">
    <location>
        <position position="1"/>
    </location>
</feature>
<dbReference type="EMBL" id="JAGTJR010000056">
    <property type="protein sequence ID" value="KAH7026774.1"/>
    <property type="molecule type" value="Genomic_DNA"/>
</dbReference>
<organism evidence="2 3">
    <name type="scientific">Macrophomina phaseolina</name>
    <dbReference type="NCBI Taxonomy" id="35725"/>
    <lineage>
        <taxon>Eukaryota</taxon>
        <taxon>Fungi</taxon>
        <taxon>Dikarya</taxon>
        <taxon>Ascomycota</taxon>
        <taxon>Pezizomycotina</taxon>
        <taxon>Dothideomycetes</taxon>
        <taxon>Dothideomycetes incertae sedis</taxon>
        <taxon>Botryosphaeriales</taxon>
        <taxon>Botryosphaeriaceae</taxon>
        <taxon>Macrophomina</taxon>
    </lineage>
</organism>
<accession>A0ABQ8FWF6</accession>
<dbReference type="Proteomes" id="UP000774617">
    <property type="component" value="Unassembled WGS sequence"/>
</dbReference>
<name>A0ABQ8FWF6_9PEZI</name>
<sequence length="103" mass="11651">WFHEILALVLTVASFVTLVAVLFRYDGKPTPAWKAGMTINVFVSLMTVIFRITIMLPVEQCISQSMWISLGKESRPLDDVIYYDAASRGPLGGLFLIFRLRAR</sequence>